<evidence type="ECO:0000313" key="1">
    <source>
        <dbReference type="EMBL" id="KAJ7757237.1"/>
    </source>
</evidence>
<evidence type="ECO:0000313" key="2">
    <source>
        <dbReference type="Proteomes" id="UP001215280"/>
    </source>
</evidence>
<dbReference type="SUPFAM" id="SSF52047">
    <property type="entry name" value="RNI-like"/>
    <property type="match status" value="1"/>
</dbReference>
<dbReference type="AlphaFoldDB" id="A0AAD7NER4"/>
<dbReference type="EMBL" id="JARJLG010000059">
    <property type="protein sequence ID" value="KAJ7757237.1"/>
    <property type="molecule type" value="Genomic_DNA"/>
</dbReference>
<keyword evidence="2" id="KW-1185">Reference proteome</keyword>
<protein>
    <submittedName>
        <fullName evidence="1">Uncharacterized protein</fullName>
    </submittedName>
</protein>
<comment type="caution">
    <text evidence="1">The sequence shown here is derived from an EMBL/GenBank/DDBJ whole genome shotgun (WGS) entry which is preliminary data.</text>
</comment>
<reference evidence="1" key="1">
    <citation type="submission" date="2023-03" db="EMBL/GenBank/DDBJ databases">
        <title>Massive genome expansion in bonnet fungi (Mycena s.s.) driven by repeated elements and novel gene families across ecological guilds.</title>
        <authorList>
            <consortium name="Lawrence Berkeley National Laboratory"/>
            <person name="Harder C.B."/>
            <person name="Miyauchi S."/>
            <person name="Viragh M."/>
            <person name="Kuo A."/>
            <person name="Thoen E."/>
            <person name="Andreopoulos B."/>
            <person name="Lu D."/>
            <person name="Skrede I."/>
            <person name="Drula E."/>
            <person name="Henrissat B."/>
            <person name="Morin E."/>
            <person name="Kohler A."/>
            <person name="Barry K."/>
            <person name="LaButti K."/>
            <person name="Morin E."/>
            <person name="Salamov A."/>
            <person name="Lipzen A."/>
            <person name="Mereny Z."/>
            <person name="Hegedus B."/>
            <person name="Baldrian P."/>
            <person name="Stursova M."/>
            <person name="Weitz H."/>
            <person name="Taylor A."/>
            <person name="Grigoriev I.V."/>
            <person name="Nagy L.G."/>
            <person name="Martin F."/>
            <person name="Kauserud H."/>
        </authorList>
    </citation>
    <scope>NUCLEOTIDE SEQUENCE</scope>
    <source>
        <strain evidence="1">CBHHK188m</strain>
    </source>
</reference>
<gene>
    <name evidence="1" type="ORF">DFH07DRAFT_1060656</name>
</gene>
<organism evidence="1 2">
    <name type="scientific">Mycena maculata</name>
    <dbReference type="NCBI Taxonomy" id="230809"/>
    <lineage>
        <taxon>Eukaryota</taxon>
        <taxon>Fungi</taxon>
        <taxon>Dikarya</taxon>
        <taxon>Basidiomycota</taxon>
        <taxon>Agaricomycotina</taxon>
        <taxon>Agaricomycetes</taxon>
        <taxon>Agaricomycetidae</taxon>
        <taxon>Agaricales</taxon>
        <taxon>Marasmiineae</taxon>
        <taxon>Mycenaceae</taxon>
        <taxon>Mycena</taxon>
    </lineage>
</organism>
<sequence>MQVAWRVKYWLEPLLYRTIVLADRWPTRELLKYYPCCLSPKLLSALRSRPTAFFSANVRHLYCGMTRQEAQMAALSACTGVENLWIESPKMSLISLLAPLTPKHLGVNLSLILHTFPPTHALFSQLTHLHILNPPHTGTDLDAMCMALSLIPKLTHLSLDRNRYNYLLPTFGLRVLETCRSLAVLVFCSAMICLGSVVRDMFKLVQDARFVNIYSRLNAPSSRGSPLPDWEIGVHGGEDHWRQAERIIEERRFGKIDRKGPRLNTISLLNAPNHSALISAV</sequence>
<dbReference type="Proteomes" id="UP001215280">
    <property type="component" value="Unassembled WGS sequence"/>
</dbReference>
<proteinExistence type="predicted"/>
<accession>A0AAD7NER4</accession>
<name>A0AAD7NER4_9AGAR</name>